<sequence>MSATADIIVQQRENALLVPERAIEHDSEGNPMVWVEINGQMEERPVVTGISDGLQTEILGGLDEGEIVVVEKRAKPEPTGMGCALAE</sequence>
<dbReference type="PANTHER" id="PTHR30469">
    <property type="entry name" value="MULTIDRUG RESISTANCE PROTEIN MDTA"/>
    <property type="match status" value="1"/>
</dbReference>
<organism evidence="2">
    <name type="scientific">marine sediment metagenome</name>
    <dbReference type="NCBI Taxonomy" id="412755"/>
    <lineage>
        <taxon>unclassified sequences</taxon>
        <taxon>metagenomes</taxon>
        <taxon>ecological metagenomes</taxon>
    </lineage>
</organism>
<feature type="domain" description="Multidrug resistance protein MdtA-like C-terminal permuted SH3" evidence="1">
    <location>
        <begin position="14"/>
        <end position="72"/>
    </location>
</feature>
<accession>X1G245</accession>
<dbReference type="GO" id="GO:1990281">
    <property type="term" value="C:efflux pump complex"/>
    <property type="evidence" value="ECO:0007669"/>
    <property type="project" value="TreeGrafter"/>
</dbReference>
<dbReference type="AlphaFoldDB" id="X1G245"/>
<evidence type="ECO:0000313" key="2">
    <source>
        <dbReference type="EMBL" id="GAH35654.1"/>
    </source>
</evidence>
<gene>
    <name evidence="2" type="ORF">S03H2_20261</name>
</gene>
<protein>
    <recommendedName>
        <fullName evidence="1">Multidrug resistance protein MdtA-like C-terminal permuted SH3 domain-containing protein</fullName>
    </recommendedName>
</protein>
<dbReference type="GO" id="GO:0015562">
    <property type="term" value="F:efflux transmembrane transporter activity"/>
    <property type="evidence" value="ECO:0007669"/>
    <property type="project" value="TreeGrafter"/>
</dbReference>
<dbReference type="Gene3D" id="2.40.420.20">
    <property type="match status" value="1"/>
</dbReference>
<dbReference type="EMBL" id="BARU01010658">
    <property type="protein sequence ID" value="GAH35654.1"/>
    <property type="molecule type" value="Genomic_DNA"/>
</dbReference>
<comment type="caution">
    <text evidence="2">The sequence shown here is derived from an EMBL/GenBank/DDBJ whole genome shotgun (WGS) entry which is preliminary data.</text>
</comment>
<dbReference type="InterPro" id="IPR058627">
    <property type="entry name" value="MdtA-like_C"/>
</dbReference>
<dbReference type="Pfam" id="PF25967">
    <property type="entry name" value="RND-MFP_C"/>
    <property type="match status" value="1"/>
</dbReference>
<name>X1G245_9ZZZZ</name>
<reference evidence="2" key="1">
    <citation type="journal article" date="2014" name="Front. Microbiol.">
        <title>High frequency of phylogenetically diverse reductive dehalogenase-homologous genes in deep subseafloor sedimentary metagenomes.</title>
        <authorList>
            <person name="Kawai M."/>
            <person name="Futagami T."/>
            <person name="Toyoda A."/>
            <person name="Takaki Y."/>
            <person name="Nishi S."/>
            <person name="Hori S."/>
            <person name="Arai W."/>
            <person name="Tsubouchi T."/>
            <person name="Morono Y."/>
            <person name="Uchiyama I."/>
            <person name="Ito T."/>
            <person name="Fujiyama A."/>
            <person name="Inagaki F."/>
            <person name="Takami H."/>
        </authorList>
    </citation>
    <scope>NUCLEOTIDE SEQUENCE</scope>
    <source>
        <strain evidence="2">Expedition CK06-06</strain>
    </source>
</reference>
<evidence type="ECO:0000259" key="1">
    <source>
        <dbReference type="Pfam" id="PF25967"/>
    </source>
</evidence>
<proteinExistence type="predicted"/>